<comment type="caution">
    <text evidence="1">The sequence shown here is derived from an EMBL/GenBank/DDBJ whole genome shotgun (WGS) entry which is preliminary data.</text>
</comment>
<accession>A0A397VBK8</accession>
<name>A0A397VBK8_9GLOM</name>
<sequence length="195" mass="22462">MKVTEVYPKKNKQSIQAEISDLAVRTDLVALPPIEASIFEEMATGFKQYRPQWEMLEFLGDNVLGHCLECVQQLRIIGIRDKEDLTNRKKMKANSEVYPKKNKQSIQAEISGLALRTNLVALPPIEASIFEEMATGFKLYRPQWEMLEFLGDSVRCVCHFRQYINSNLNSNLTVREHCLQKSGILPVPQMWSEEE</sequence>
<organism evidence="1 2">
    <name type="scientific">Gigaspora rosea</name>
    <dbReference type="NCBI Taxonomy" id="44941"/>
    <lineage>
        <taxon>Eukaryota</taxon>
        <taxon>Fungi</taxon>
        <taxon>Fungi incertae sedis</taxon>
        <taxon>Mucoromycota</taxon>
        <taxon>Glomeromycotina</taxon>
        <taxon>Glomeromycetes</taxon>
        <taxon>Diversisporales</taxon>
        <taxon>Gigasporaceae</taxon>
        <taxon>Gigaspora</taxon>
    </lineage>
</organism>
<dbReference type="AlphaFoldDB" id="A0A397VBK8"/>
<reference evidence="1 2" key="1">
    <citation type="submission" date="2018-06" db="EMBL/GenBank/DDBJ databases">
        <title>Comparative genomics reveals the genomic features of Rhizophagus irregularis, R. cerebriforme, R. diaphanum and Gigaspora rosea, and their symbiotic lifestyle signature.</title>
        <authorList>
            <person name="Morin E."/>
            <person name="San Clemente H."/>
            <person name="Chen E.C.H."/>
            <person name="De La Providencia I."/>
            <person name="Hainaut M."/>
            <person name="Kuo A."/>
            <person name="Kohler A."/>
            <person name="Murat C."/>
            <person name="Tang N."/>
            <person name="Roy S."/>
            <person name="Loubradou J."/>
            <person name="Henrissat B."/>
            <person name="Grigoriev I.V."/>
            <person name="Corradi N."/>
            <person name="Roux C."/>
            <person name="Martin F.M."/>
        </authorList>
    </citation>
    <scope>NUCLEOTIDE SEQUENCE [LARGE SCALE GENOMIC DNA]</scope>
    <source>
        <strain evidence="1 2">DAOM 194757</strain>
    </source>
</reference>
<dbReference type="EMBL" id="QKWP01000448">
    <property type="protein sequence ID" value="RIB19874.1"/>
    <property type="molecule type" value="Genomic_DNA"/>
</dbReference>
<evidence type="ECO:0008006" key="3">
    <source>
        <dbReference type="Google" id="ProtNLM"/>
    </source>
</evidence>
<keyword evidence="2" id="KW-1185">Reference proteome</keyword>
<protein>
    <recommendedName>
        <fullName evidence="3">RNase III domain-containing protein</fullName>
    </recommendedName>
</protein>
<evidence type="ECO:0000313" key="1">
    <source>
        <dbReference type="EMBL" id="RIB19874.1"/>
    </source>
</evidence>
<gene>
    <name evidence="1" type="ORF">C2G38_2035704</name>
</gene>
<dbReference type="Proteomes" id="UP000266673">
    <property type="component" value="Unassembled WGS sequence"/>
</dbReference>
<proteinExistence type="predicted"/>
<dbReference type="OrthoDB" id="10644026at2759"/>
<evidence type="ECO:0000313" key="2">
    <source>
        <dbReference type="Proteomes" id="UP000266673"/>
    </source>
</evidence>